<evidence type="ECO:0000259" key="7">
    <source>
        <dbReference type="Pfam" id="PF01490"/>
    </source>
</evidence>
<feature type="transmembrane region" description="Helical" evidence="6">
    <location>
        <begin position="331"/>
        <end position="352"/>
    </location>
</feature>
<dbReference type="InterPro" id="IPR013057">
    <property type="entry name" value="AA_transpt_TM"/>
</dbReference>
<evidence type="ECO:0000256" key="5">
    <source>
        <dbReference type="ARBA" id="ARBA00023136"/>
    </source>
</evidence>
<dbReference type="PANTHER" id="PTHR22950">
    <property type="entry name" value="AMINO ACID TRANSPORTER"/>
    <property type="match status" value="1"/>
</dbReference>
<evidence type="ECO:0000256" key="2">
    <source>
        <dbReference type="ARBA" id="ARBA00008066"/>
    </source>
</evidence>
<organism evidence="8 9">
    <name type="scientific">Aureobasidium pullulans</name>
    <name type="common">Black yeast</name>
    <name type="synonym">Pullularia pullulans</name>
    <dbReference type="NCBI Taxonomy" id="5580"/>
    <lineage>
        <taxon>Eukaryota</taxon>
        <taxon>Fungi</taxon>
        <taxon>Dikarya</taxon>
        <taxon>Ascomycota</taxon>
        <taxon>Pezizomycotina</taxon>
        <taxon>Dothideomycetes</taxon>
        <taxon>Dothideomycetidae</taxon>
        <taxon>Dothideales</taxon>
        <taxon>Saccotheciaceae</taxon>
        <taxon>Aureobasidium</taxon>
    </lineage>
</organism>
<feature type="domain" description="Amino acid transporter transmembrane" evidence="7">
    <location>
        <begin position="67"/>
        <end position="463"/>
    </location>
</feature>
<evidence type="ECO:0000313" key="9">
    <source>
        <dbReference type="Proteomes" id="UP000310421"/>
    </source>
</evidence>
<feature type="transmembrane region" description="Helical" evidence="6">
    <location>
        <begin position="73"/>
        <end position="93"/>
    </location>
</feature>
<dbReference type="AlphaFoldDB" id="A0A4S8YVT6"/>
<dbReference type="PANTHER" id="PTHR22950:SF8">
    <property type="entry name" value="AMINO ACID TRANSPORTER (EUROFUNG)"/>
    <property type="match status" value="1"/>
</dbReference>
<gene>
    <name evidence="8" type="ORF">D6D20_08520</name>
</gene>
<feature type="transmembrane region" description="Helical" evidence="6">
    <location>
        <begin position="290"/>
        <end position="311"/>
    </location>
</feature>
<feature type="transmembrane region" description="Helical" evidence="6">
    <location>
        <begin position="182"/>
        <end position="198"/>
    </location>
</feature>
<feature type="transmembrane region" description="Helical" evidence="6">
    <location>
        <begin position="140"/>
        <end position="162"/>
    </location>
</feature>
<evidence type="ECO:0000256" key="1">
    <source>
        <dbReference type="ARBA" id="ARBA00004141"/>
    </source>
</evidence>
<feature type="transmembrane region" description="Helical" evidence="6">
    <location>
        <begin position="210"/>
        <end position="231"/>
    </location>
</feature>
<comment type="subcellular location">
    <subcellularLocation>
        <location evidence="1">Membrane</location>
        <topology evidence="1">Multi-pass membrane protein</topology>
    </subcellularLocation>
</comment>
<feature type="transmembrane region" description="Helical" evidence="6">
    <location>
        <begin position="373"/>
        <end position="392"/>
    </location>
</feature>
<reference evidence="8 9" key="1">
    <citation type="submission" date="2018-10" db="EMBL/GenBank/DDBJ databases">
        <title>Fifty Aureobasidium pullulans genomes reveal a recombining polyextremotolerant generalist.</title>
        <authorList>
            <person name="Gostincar C."/>
            <person name="Turk M."/>
            <person name="Zajc J."/>
            <person name="Gunde-Cimerman N."/>
        </authorList>
    </citation>
    <scope>NUCLEOTIDE SEQUENCE [LARGE SCALE GENOMIC DNA]</scope>
    <source>
        <strain evidence="8 9">EXF-10751</strain>
    </source>
</reference>
<evidence type="ECO:0000256" key="6">
    <source>
        <dbReference type="SAM" id="Phobius"/>
    </source>
</evidence>
<dbReference type="Pfam" id="PF01490">
    <property type="entry name" value="Aa_trans"/>
    <property type="match status" value="1"/>
</dbReference>
<feature type="transmembrane region" description="Helical" evidence="6">
    <location>
        <begin position="438"/>
        <end position="461"/>
    </location>
</feature>
<evidence type="ECO:0000256" key="3">
    <source>
        <dbReference type="ARBA" id="ARBA00022692"/>
    </source>
</evidence>
<feature type="transmembrane region" description="Helical" evidence="6">
    <location>
        <begin position="251"/>
        <end position="278"/>
    </location>
</feature>
<protein>
    <submittedName>
        <fullName evidence="8">N amino acid transport system protein</fullName>
    </submittedName>
</protein>
<dbReference type="EMBL" id="QZAN01000140">
    <property type="protein sequence ID" value="THW56716.1"/>
    <property type="molecule type" value="Genomic_DNA"/>
</dbReference>
<evidence type="ECO:0000256" key="4">
    <source>
        <dbReference type="ARBA" id="ARBA00022989"/>
    </source>
</evidence>
<dbReference type="GO" id="GO:0016020">
    <property type="term" value="C:membrane"/>
    <property type="evidence" value="ECO:0007669"/>
    <property type="project" value="UniProtKB-SubCell"/>
</dbReference>
<keyword evidence="3 6" id="KW-0812">Transmembrane</keyword>
<proteinExistence type="inferred from homology"/>
<feature type="transmembrane region" description="Helical" evidence="6">
    <location>
        <begin position="99"/>
        <end position="119"/>
    </location>
</feature>
<name>A0A4S8YVT6_AURPU</name>
<dbReference type="GO" id="GO:0015179">
    <property type="term" value="F:L-amino acid transmembrane transporter activity"/>
    <property type="evidence" value="ECO:0007669"/>
    <property type="project" value="TreeGrafter"/>
</dbReference>
<sequence>MRSPTLSHMSLPEHPDAARFGHFGGNLANMPPHYEDSMSKAGSADKVGAPDLEKTATLEEGEAKFKKLGWKRLTICLIVEAIALGALSVPAAFAAVGMVAGVILSVGIGILAIYTSYVVGQVKIKFPHVEHYSDAVGLMFGRVGMEIVGAMFTLHLILLSASHTLTGTIAWIRIVDDPKVCALVWSVISAILLFLLAIPPTFAEFAILGYIDFASIIGAIGITIIATGIQSSDAPGGLSAVEWSAWPPADITFQSAFLAVTNIVFAYSFAICQFSFMAELHTPKDYVKSIWALGIIEIIIYTVTGALIYAFVGTDVASPALLSGSHIVTRVAFGVALPVIFISGSINATVVGRYLIGRFFKNSPIRYTNTKQGWIVWIFVLVAQIVLAWVIAEAIPFFSDLLGITSALFISGFSFYFPALFWFLLIKEGKWNASKKNIALSALNALCFVIGLTILGCGTYASVKDIVDSYASGSVRSPFTCSQEAYA</sequence>
<keyword evidence="5 6" id="KW-0472">Membrane</keyword>
<keyword evidence="4 6" id="KW-1133">Transmembrane helix</keyword>
<comment type="caution">
    <text evidence="8">The sequence shown here is derived from an EMBL/GenBank/DDBJ whole genome shotgun (WGS) entry which is preliminary data.</text>
</comment>
<accession>A0A4S8YVT6</accession>
<dbReference type="Proteomes" id="UP000310421">
    <property type="component" value="Unassembled WGS sequence"/>
</dbReference>
<evidence type="ECO:0000313" key="8">
    <source>
        <dbReference type="EMBL" id="THW56716.1"/>
    </source>
</evidence>
<feature type="transmembrane region" description="Helical" evidence="6">
    <location>
        <begin position="404"/>
        <end position="426"/>
    </location>
</feature>
<comment type="similarity">
    <text evidence="2">Belongs to the amino acid/polyamine transporter 2 family.</text>
</comment>